<comment type="caution">
    <text evidence="3">The sequence shown here is derived from an EMBL/GenBank/DDBJ whole genome shotgun (WGS) entry which is preliminary data.</text>
</comment>
<dbReference type="InterPro" id="IPR025637">
    <property type="entry name" value="DUF4333"/>
</dbReference>
<evidence type="ECO:0000256" key="1">
    <source>
        <dbReference type="SAM" id="Phobius"/>
    </source>
</evidence>
<dbReference type="Proteomes" id="UP000641386">
    <property type="component" value="Unassembled WGS sequence"/>
</dbReference>
<evidence type="ECO:0000259" key="2">
    <source>
        <dbReference type="Pfam" id="PF14230"/>
    </source>
</evidence>
<keyword evidence="4" id="KW-1185">Reference proteome</keyword>
<dbReference type="PROSITE" id="PS51257">
    <property type="entry name" value="PROKAR_LIPOPROTEIN"/>
    <property type="match status" value="1"/>
</dbReference>
<reference evidence="3" key="1">
    <citation type="journal article" date="2014" name="Int. J. Syst. Evol. Microbiol.">
        <title>Complete genome sequence of Corynebacterium casei LMG S-19264T (=DSM 44701T), isolated from a smear-ripened cheese.</title>
        <authorList>
            <consortium name="US DOE Joint Genome Institute (JGI-PGF)"/>
            <person name="Walter F."/>
            <person name="Albersmeier A."/>
            <person name="Kalinowski J."/>
            <person name="Ruckert C."/>
        </authorList>
    </citation>
    <scope>NUCLEOTIDE SEQUENCE</scope>
    <source>
        <strain evidence="3">JCM 3302</strain>
    </source>
</reference>
<name>A0A919AMU7_9ACTN</name>
<sequence length="129" mass="13567">MGSFDRTVRVTDQRSFARGVIAFSLAVIACCVLTVTIMLLAGSPVVQPQRVLDQDALARAVLNAVDTDDAFAKTPTIDDVVCPASITVEGGREFECNVVGVGDGNSSGHAWVKVKIKDDQGNLSVDATT</sequence>
<feature type="transmembrane region" description="Helical" evidence="1">
    <location>
        <begin position="20"/>
        <end position="41"/>
    </location>
</feature>
<protein>
    <recommendedName>
        <fullName evidence="2">DUF4333 domain-containing protein</fullName>
    </recommendedName>
</protein>
<evidence type="ECO:0000313" key="4">
    <source>
        <dbReference type="Proteomes" id="UP000641386"/>
    </source>
</evidence>
<keyword evidence="1" id="KW-1133">Transmembrane helix</keyword>
<gene>
    <name evidence="3" type="ORF">GCM10014715_82430</name>
</gene>
<dbReference type="AlphaFoldDB" id="A0A919AMU7"/>
<accession>A0A919AMU7</accession>
<proteinExistence type="predicted"/>
<keyword evidence="1" id="KW-0472">Membrane</keyword>
<dbReference type="EMBL" id="BNBC01000068">
    <property type="protein sequence ID" value="GHF14551.1"/>
    <property type="molecule type" value="Genomic_DNA"/>
</dbReference>
<evidence type="ECO:0000313" key="3">
    <source>
        <dbReference type="EMBL" id="GHF14551.1"/>
    </source>
</evidence>
<keyword evidence="1" id="KW-0812">Transmembrane</keyword>
<reference evidence="3" key="2">
    <citation type="submission" date="2020-09" db="EMBL/GenBank/DDBJ databases">
        <authorList>
            <person name="Sun Q."/>
            <person name="Ohkuma M."/>
        </authorList>
    </citation>
    <scope>NUCLEOTIDE SEQUENCE</scope>
    <source>
        <strain evidence="3">JCM 3302</strain>
    </source>
</reference>
<dbReference type="Pfam" id="PF14230">
    <property type="entry name" value="DUF4333"/>
    <property type="match status" value="1"/>
</dbReference>
<feature type="domain" description="DUF4333" evidence="2">
    <location>
        <begin position="45"/>
        <end position="121"/>
    </location>
</feature>
<organism evidence="3 4">
    <name type="scientific">Streptomyces spiralis</name>
    <dbReference type="NCBI Taxonomy" id="66376"/>
    <lineage>
        <taxon>Bacteria</taxon>
        <taxon>Bacillati</taxon>
        <taxon>Actinomycetota</taxon>
        <taxon>Actinomycetes</taxon>
        <taxon>Kitasatosporales</taxon>
        <taxon>Streptomycetaceae</taxon>
        <taxon>Streptomyces</taxon>
    </lineage>
</organism>